<comment type="caution">
    <text evidence="1">The sequence shown here is derived from an EMBL/GenBank/DDBJ whole genome shotgun (WGS) entry which is preliminary data.</text>
</comment>
<sequence>MAVLLHLDAVPGYYPAWGRAPHRYQRVVGLQEELDVVLTLPDADIYEVPSRSGLRIGERGRHRNRREGG</sequence>
<organism evidence="1 2">
    <name type="scientific">Oryza meyeriana var. granulata</name>
    <dbReference type="NCBI Taxonomy" id="110450"/>
    <lineage>
        <taxon>Eukaryota</taxon>
        <taxon>Viridiplantae</taxon>
        <taxon>Streptophyta</taxon>
        <taxon>Embryophyta</taxon>
        <taxon>Tracheophyta</taxon>
        <taxon>Spermatophyta</taxon>
        <taxon>Magnoliopsida</taxon>
        <taxon>Liliopsida</taxon>
        <taxon>Poales</taxon>
        <taxon>Poaceae</taxon>
        <taxon>BOP clade</taxon>
        <taxon>Oryzoideae</taxon>
        <taxon>Oryzeae</taxon>
        <taxon>Oryzinae</taxon>
        <taxon>Oryza</taxon>
        <taxon>Oryza meyeriana</taxon>
    </lineage>
</organism>
<dbReference type="EMBL" id="SPHZ02000003">
    <property type="protein sequence ID" value="KAF0922743.1"/>
    <property type="molecule type" value="Genomic_DNA"/>
</dbReference>
<keyword evidence="2" id="KW-1185">Reference proteome</keyword>
<name>A0A6G1EFM3_9ORYZ</name>
<evidence type="ECO:0000313" key="2">
    <source>
        <dbReference type="Proteomes" id="UP000479710"/>
    </source>
</evidence>
<evidence type="ECO:0000313" key="1">
    <source>
        <dbReference type="EMBL" id="KAF0922743.1"/>
    </source>
</evidence>
<dbReference type="Proteomes" id="UP000479710">
    <property type="component" value="Unassembled WGS sequence"/>
</dbReference>
<dbReference type="OrthoDB" id="1907216at2759"/>
<accession>A0A6G1EFM3</accession>
<dbReference type="AlphaFoldDB" id="A0A6G1EFM3"/>
<reference evidence="1 2" key="1">
    <citation type="submission" date="2019-11" db="EMBL/GenBank/DDBJ databases">
        <title>Whole genome sequence of Oryza granulata.</title>
        <authorList>
            <person name="Li W."/>
        </authorList>
    </citation>
    <scope>NUCLEOTIDE SEQUENCE [LARGE SCALE GENOMIC DNA]</scope>
    <source>
        <strain evidence="2">cv. Menghai</strain>
        <tissue evidence="1">Leaf</tissue>
    </source>
</reference>
<protein>
    <submittedName>
        <fullName evidence="1">Uncharacterized protein</fullName>
    </submittedName>
</protein>
<gene>
    <name evidence="1" type="ORF">E2562_001134</name>
</gene>
<proteinExistence type="predicted"/>